<evidence type="ECO:0000256" key="1">
    <source>
        <dbReference type="SAM" id="MobiDB-lite"/>
    </source>
</evidence>
<gene>
    <name evidence="2" type="ORF">pneo_cds_678</name>
</gene>
<organism evidence="2">
    <name type="scientific">Pandoravirus neocaledonia</name>
    <dbReference type="NCBI Taxonomy" id="2107708"/>
    <lineage>
        <taxon>Viruses</taxon>
        <taxon>Pandoravirus</taxon>
    </lineage>
</organism>
<feature type="compositionally biased region" description="Polar residues" evidence="1">
    <location>
        <begin position="218"/>
        <end position="232"/>
    </location>
</feature>
<dbReference type="RefSeq" id="YP_009482288.1">
    <property type="nucleotide sequence ID" value="NC_037666.1"/>
</dbReference>
<name>A0A2U7UD49_9VIRU</name>
<feature type="compositionally biased region" description="Acidic residues" evidence="1">
    <location>
        <begin position="203"/>
        <end position="215"/>
    </location>
</feature>
<dbReference type="EMBL" id="MG011690">
    <property type="protein sequence ID" value="AVK76285.1"/>
    <property type="molecule type" value="Genomic_DNA"/>
</dbReference>
<proteinExistence type="predicted"/>
<dbReference type="KEGG" id="vg:36842998"/>
<reference evidence="2" key="1">
    <citation type="journal article" date="2018" name="Nat. Commun.">
        <title>Diversity and evolution of the emerging Pandoraviridae family.</title>
        <authorList>
            <person name="Legendre M."/>
            <person name="Fabre E."/>
            <person name="Poirot O."/>
            <person name="Jeudy S."/>
            <person name="Lartigue A."/>
            <person name="Alempic J.M."/>
            <person name="Beucher L."/>
            <person name="Philippe N."/>
            <person name="Bertaux L."/>
            <person name="Christo-Foroux E."/>
            <person name="Labadie K."/>
            <person name="Coute Y."/>
            <person name="Abergel C."/>
            <person name="Claverie J.M."/>
        </authorList>
    </citation>
    <scope>NUCLEOTIDE SEQUENCE [LARGE SCALE GENOMIC DNA]</scope>
    <source>
        <strain evidence="2">Neocaledonia</strain>
    </source>
</reference>
<accession>A0A2U7UD49</accession>
<dbReference type="GeneID" id="36842998"/>
<sequence>MKGAVCDVTGDGPQCSDCALEWHDWVALADDRGLILRARDYPTLTPGEALLLVPIDMALSERLEEGACRSGLPREAATFFGPSIEVVVPAGRAWLLRDGFKVAVPLACLTAPWSVTPGKSLVQVEYYSLGWPSDGRAGGDNVVEALAKGSETGWSAEPGLPNAWLSNGDGDRWTRYMHWRDVLAMPAIHVDARARGNDRDHGDGDDDDDDDDDAQEASGHNSARGTCASSVGTTVDPAAPCAAVMAEVERILADAIARCPSSHGSPHRSDEPTKIVPVWLDDADAYLKDCAQRQRQAVCDQPRSNQ</sequence>
<feature type="region of interest" description="Disordered" evidence="1">
    <location>
        <begin position="194"/>
        <end position="232"/>
    </location>
</feature>
<dbReference type="Proteomes" id="UP000249287">
    <property type="component" value="Segment"/>
</dbReference>
<evidence type="ECO:0000313" key="2">
    <source>
        <dbReference type="EMBL" id="AVK76285.1"/>
    </source>
</evidence>
<protein>
    <submittedName>
        <fullName evidence="2">Uncharacterized protein</fullName>
    </submittedName>
</protein>